<accession>A0A0E9TSS8</accession>
<organism evidence="2">
    <name type="scientific">Anguilla anguilla</name>
    <name type="common">European freshwater eel</name>
    <name type="synonym">Muraena anguilla</name>
    <dbReference type="NCBI Taxonomy" id="7936"/>
    <lineage>
        <taxon>Eukaryota</taxon>
        <taxon>Metazoa</taxon>
        <taxon>Chordata</taxon>
        <taxon>Craniata</taxon>
        <taxon>Vertebrata</taxon>
        <taxon>Euteleostomi</taxon>
        <taxon>Actinopterygii</taxon>
        <taxon>Neopterygii</taxon>
        <taxon>Teleostei</taxon>
        <taxon>Anguilliformes</taxon>
        <taxon>Anguillidae</taxon>
        <taxon>Anguilla</taxon>
    </lineage>
</organism>
<evidence type="ECO:0000313" key="2">
    <source>
        <dbReference type="EMBL" id="JAH55773.1"/>
    </source>
</evidence>
<reference evidence="2" key="2">
    <citation type="journal article" date="2015" name="Fish Shellfish Immunol.">
        <title>Early steps in the European eel (Anguilla anguilla)-Vibrio vulnificus interaction in the gills: Role of the RtxA13 toxin.</title>
        <authorList>
            <person name="Callol A."/>
            <person name="Pajuelo D."/>
            <person name="Ebbesson L."/>
            <person name="Teles M."/>
            <person name="MacKenzie S."/>
            <person name="Amaro C."/>
        </authorList>
    </citation>
    <scope>NUCLEOTIDE SEQUENCE</scope>
</reference>
<keyword evidence="1" id="KW-0472">Membrane</keyword>
<protein>
    <submittedName>
        <fullName evidence="2">Uncharacterized protein</fullName>
    </submittedName>
</protein>
<keyword evidence="1" id="KW-0812">Transmembrane</keyword>
<sequence length="36" mass="4380">MNRVNLTASIVYYLFIYDDFLLISYLWMCDPSLSLW</sequence>
<dbReference type="AlphaFoldDB" id="A0A0E9TSS8"/>
<keyword evidence="1" id="KW-1133">Transmembrane helix</keyword>
<reference evidence="2" key="1">
    <citation type="submission" date="2014-11" db="EMBL/GenBank/DDBJ databases">
        <authorList>
            <person name="Amaro Gonzalez C."/>
        </authorList>
    </citation>
    <scope>NUCLEOTIDE SEQUENCE</scope>
</reference>
<evidence type="ECO:0000256" key="1">
    <source>
        <dbReference type="SAM" id="Phobius"/>
    </source>
</evidence>
<feature type="transmembrane region" description="Helical" evidence="1">
    <location>
        <begin position="6"/>
        <end position="28"/>
    </location>
</feature>
<name>A0A0E9TSS8_ANGAN</name>
<proteinExistence type="predicted"/>
<dbReference type="EMBL" id="GBXM01052804">
    <property type="protein sequence ID" value="JAH55773.1"/>
    <property type="molecule type" value="Transcribed_RNA"/>
</dbReference>